<keyword evidence="1" id="KW-0732">Signal</keyword>
<evidence type="ECO:0000313" key="2">
    <source>
        <dbReference type="EMBL" id="KAL1602415.1"/>
    </source>
</evidence>
<accession>A0ABR3RDA0</accession>
<name>A0ABR3RDA0_9PLEO</name>
<evidence type="ECO:0000256" key="1">
    <source>
        <dbReference type="SAM" id="SignalP"/>
    </source>
</evidence>
<dbReference type="Proteomes" id="UP001521785">
    <property type="component" value="Unassembled WGS sequence"/>
</dbReference>
<comment type="caution">
    <text evidence="2">The sequence shown here is derived from an EMBL/GenBank/DDBJ whole genome shotgun (WGS) entry which is preliminary data.</text>
</comment>
<sequence length="116" mass="11819">MKTTLILTALFTALVAASPLEIEQRAGTIRVQLSDDATDTAVQANIPANGAKISIAANFGNLGSGVPANRAGVVSGSGSCNIFKDNGSQKVATIKSGGNDVTFTRVKLQNGVIVCK</sequence>
<reference evidence="2 3" key="1">
    <citation type="submission" date="2024-02" db="EMBL/GenBank/DDBJ databases">
        <title>De novo assembly and annotation of 12 fungi associated with fruit tree decline syndrome in Ontario, Canada.</title>
        <authorList>
            <person name="Sulman M."/>
            <person name="Ellouze W."/>
            <person name="Ilyukhin E."/>
        </authorList>
    </citation>
    <scope>NUCLEOTIDE SEQUENCE [LARGE SCALE GENOMIC DNA]</scope>
    <source>
        <strain evidence="2 3">M42-189</strain>
    </source>
</reference>
<evidence type="ECO:0000313" key="3">
    <source>
        <dbReference type="Proteomes" id="UP001521785"/>
    </source>
</evidence>
<organism evidence="2 3">
    <name type="scientific">Paraconiothyrium brasiliense</name>
    <dbReference type="NCBI Taxonomy" id="300254"/>
    <lineage>
        <taxon>Eukaryota</taxon>
        <taxon>Fungi</taxon>
        <taxon>Dikarya</taxon>
        <taxon>Ascomycota</taxon>
        <taxon>Pezizomycotina</taxon>
        <taxon>Dothideomycetes</taxon>
        <taxon>Pleosporomycetidae</taxon>
        <taxon>Pleosporales</taxon>
        <taxon>Massarineae</taxon>
        <taxon>Didymosphaeriaceae</taxon>
        <taxon>Paraconiothyrium</taxon>
    </lineage>
</organism>
<protein>
    <submittedName>
        <fullName evidence="2">Uncharacterized protein</fullName>
    </submittedName>
</protein>
<proteinExistence type="predicted"/>
<keyword evidence="3" id="KW-1185">Reference proteome</keyword>
<feature type="signal peptide" evidence="1">
    <location>
        <begin position="1"/>
        <end position="17"/>
    </location>
</feature>
<dbReference type="EMBL" id="JAKJXO020000007">
    <property type="protein sequence ID" value="KAL1602415.1"/>
    <property type="molecule type" value="Genomic_DNA"/>
</dbReference>
<feature type="chain" id="PRO_5047247525" evidence="1">
    <location>
        <begin position="18"/>
        <end position="116"/>
    </location>
</feature>
<gene>
    <name evidence="2" type="ORF">SLS60_005831</name>
</gene>